<dbReference type="InterPro" id="IPR004405">
    <property type="entry name" value="TF_pelota"/>
</dbReference>
<evidence type="ECO:0000256" key="2">
    <source>
        <dbReference type="ARBA" id="ARBA00004496"/>
    </source>
</evidence>
<evidence type="ECO:0000256" key="6">
    <source>
        <dbReference type="RuleBase" id="RU362019"/>
    </source>
</evidence>
<dbReference type="Pfam" id="PF26356">
    <property type="entry name" value="Pelota_N"/>
    <property type="match status" value="1"/>
</dbReference>
<keyword evidence="5 6" id="KW-0479">Metal-binding</keyword>
<dbReference type="InterPro" id="IPR005140">
    <property type="entry name" value="eRF1_Pelota-like_N"/>
</dbReference>
<dbReference type="Proteomes" id="UP000008312">
    <property type="component" value="Unassembled WGS sequence"/>
</dbReference>
<dbReference type="SUPFAM" id="SSF55315">
    <property type="entry name" value="L30e-like"/>
    <property type="match status" value="1"/>
</dbReference>
<feature type="domain" description="eRF1/Pelota-like N-terminal" evidence="7">
    <location>
        <begin position="1"/>
        <end position="131"/>
    </location>
</feature>
<dbReference type="InterPro" id="IPR058547">
    <property type="entry name" value="Pelota_N"/>
</dbReference>
<dbReference type="GO" id="GO:0046872">
    <property type="term" value="F:metal ion binding"/>
    <property type="evidence" value="ECO:0007669"/>
    <property type="project" value="UniProtKB-KW"/>
</dbReference>
<keyword evidence="9" id="KW-1185">Reference proteome</keyword>
<protein>
    <recommendedName>
        <fullName evidence="6">Protein pelota homolog</fullName>
    </recommendedName>
</protein>
<evidence type="ECO:0000256" key="1">
    <source>
        <dbReference type="ARBA" id="ARBA00001968"/>
    </source>
</evidence>
<comment type="similarity">
    <text evidence="3 6">Belongs to the eukaryotic release factor 1 family. Pelota subfamily.</text>
</comment>
<dbReference type="SUPFAM" id="SSF159065">
    <property type="entry name" value="Dom34/Pelota N-terminal domain-like"/>
    <property type="match status" value="1"/>
</dbReference>
<dbReference type="InterPro" id="IPR042226">
    <property type="entry name" value="eFR1_2_sf"/>
</dbReference>
<accession>D8MA22</accession>
<dbReference type="GO" id="GO:0070481">
    <property type="term" value="P:nuclear-transcribed mRNA catabolic process, non-stop decay"/>
    <property type="evidence" value="ECO:0007669"/>
    <property type="project" value="InterPro"/>
</dbReference>
<dbReference type="InParanoid" id="D8MA22"/>
<dbReference type="Gene3D" id="3.30.420.60">
    <property type="entry name" value="eRF1 domain 2"/>
    <property type="match status" value="1"/>
</dbReference>
<dbReference type="InterPro" id="IPR038069">
    <property type="entry name" value="Pelota/DOM34_N"/>
</dbReference>
<dbReference type="GO" id="GO:0071025">
    <property type="term" value="P:RNA surveillance"/>
    <property type="evidence" value="ECO:0007669"/>
    <property type="project" value="InterPro"/>
</dbReference>
<gene>
    <name evidence="8" type="ORF">GSBLH_T00004576001</name>
</gene>
<organism evidence="8">
    <name type="scientific">Blastocystis hominis</name>
    <dbReference type="NCBI Taxonomy" id="12968"/>
    <lineage>
        <taxon>Eukaryota</taxon>
        <taxon>Sar</taxon>
        <taxon>Stramenopiles</taxon>
        <taxon>Bigyra</taxon>
        <taxon>Opalozoa</taxon>
        <taxon>Opalinata</taxon>
        <taxon>Blastocystidae</taxon>
        <taxon>Blastocystis</taxon>
    </lineage>
</organism>
<dbReference type="GO" id="GO:0032790">
    <property type="term" value="P:ribosome disassembly"/>
    <property type="evidence" value="ECO:0007669"/>
    <property type="project" value="TreeGrafter"/>
</dbReference>
<dbReference type="GeneID" id="24921596"/>
<dbReference type="SMART" id="SM01194">
    <property type="entry name" value="eRF1_1"/>
    <property type="match status" value="1"/>
</dbReference>
<dbReference type="InterPro" id="IPR005141">
    <property type="entry name" value="eRF1_2"/>
</dbReference>
<proteinExistence type="inferred from homology"/>
<comment type="cofactor">
    <cofactor evidence="1 6">
        <name>a divalent metal cation</name>
        <dbReference type="ChEBI" id="CHEBI:60240"/>
    </cofactor>
</comment>
<comment type="function">
    <text evidence="6">Component of the Pelota-HBS1L complex, a complex that recognizes stalled ribosomes and triggers the No-Go Decay (NGD) pathway. In the Pelota-HBS1L complex, pelo recognizes ribosomes stalled at the 3' end of an mRNA and engages stalled ribosomes by destabilizing mRNA in the mRNA channel.</text>
</comment>
<sequence length="387" mass="43326">MKIENNKIEGESEGGSVRLTPESEDDIWELYNLIAVGDIVRSKTTRKVKSVSAADLVTVAKKVLVLSLRVTKLDYDGEGSSLRISGVNMTENEFVALGARHTIDIRKYYSFTLEKDCWDAIYIDKLRDIVKNSETSDLYAIVLQEGLANICIIRNSMCFVKSRIEKLIPGKGRGNQSQIDKAMESFFSTIYQNLMKLVHFDTVKAILVCSNGFINANLLKFMDTQSLATDHVLHANLAKFVCVHSNSGHVHALNDVLKDEKVRERLNDTKFAEEVAVLNRFSEMFRTAPNRVAYGEKSVAYCLEQGAIDVLLVSDKLIRGKTADMRKKIIQLMDAVKESGGKSFLFSSLHPSGQQLNNLTGIAAILRFPVEEQFDSESSSDEYSNEE</sequence>
<dbReference type="FunFam" id="2.30.30.870:FF:000001">
    <property type="entry name" value="Protein pelota homolog"/>
    <property type="match status" value="1"/>
</dbReference>
<dbReference type="SUPFAM" id="SSF53137">
    <property type="entry name" value="Translational machinery components"/>
    <property type="match status" value="1"/>
</dbReference>
<dbReference type="OMA" id="DDLWHLK"/>
<name>D8MA22_BLAHO</name>
<dbReference type="Pfam" id="PF03464">
    <property type="entry name" value="eRF1_2"/>
    <property type="match status" value="1"/>
</dbReference>
<dbReference type="PANTHER" id="PTHR10853">
    <property type="entry name" value="PELOTA"/>
    <property type="match status" value="1"/>
</dbReference>
<dbReference type="InterPro" id="IPR005142">
    <property type="entry name" value="eRF1_3"/>
</dbReference>
<dbReference type="GO" id="GO:0005737">
    <property type="term" value="C:cytoplasm"/>
    <property type="evidence" value="ECO:0007669"/>
    <property type="project" value="UniProtKB-SubCell"/>
</dbReference>
<dbReference type="PANTHER" id="PTHR10853:SF0">
    <property type="entry name" value="PROTEIN PELOTA HOMOLOG"/>
    <property type="match status" value="1"/>
</dbReference>
<dbReference type="Gene3D" id="3.30.1330.30">
    <property type="match status" value="1"/>
</dbReference>
<reference evidence="8" key="1">
    <citation type="submission" date="2010-02" db="EMBL/GenBank/DDBJ databases">
        <title>Sequencing and annotation of the Blastocystis hominis genome.</title>
        <authorList>
            <person name="Wincker P."/>
        </authorList>
    </citation>
    <scope>NUCLEOTIDE SEQUENCE</scope>
    <source>
        <strain evidence="8">Singapore isolate B</strain>
    </source>
</reference>
<dbReference type="EMBL" id="FN668689">
    <property type="protein sequence ID" value="CBK24911.2"/>
    <property type="molecule type" value="Genomic_DNA"/>
</dbReference>
<dbReference type="Pfam" id="PF03465">
    <property type="entry name" value="eRF1_3"/>
    <property type="match status" value="1"/>
</dbReference>
<dbReference type="InterPro" id="IPR029064">
    <property type="entry name" value="Ribosomal_eL30-like_sf"/>
</dbReference>
<dbReference type="NCBIfam" id="TIGR00111">
    <property type="entry name" value="pelota"/>
    <property type="match status" value="1"/>
</dbReference>
<dbReference type="RefSeq" id="XP_012898959.1">
    <property type="nucleotide sequence ID" value="XM_013043505.1"/>
</dbReference>
<dbReference type="GO" id="GO:0070651">
    <property type="term" value="P:nonfunctional rRNA decay"/>
    <property type="evidence" value="ECO:0007669"/>
    <property type="project" value="TreeGrafter"/>
</dbReference>
<evidence type="ECO:0000313" key="8">
    <source>
        <dbReference type="EMBL" id="CBK24911.2"/>
    </source>
</evidence>
<dbReference type="OrthoDB" id="10249111at2759"/>
<dbReference type="GO" id="GO:0070966">
    <property type="term" value="P:nuclear-transcribed mRNA catabolic process, no-go decay"/>
    <property type="evidence" value="ECO:0007669"/>
    <property type="project" value="InterPro"/>
</dbReference>
<dbReference type="FunCoup" id="D8MA22">
    <property type="interactions" value="158"/>
</dbReference>
<evidence type="ECO:0000313" key="9">
    <source>
        <dbReference type="Proteomes" id="UP000008312"/>
    </source>
</evidence>
<dbReference type="FunFam" id="3.30.1330.30:FF:000008">
    <property type="entry name" value="Protein pelota homolog"/>
    <property type="match status" value="1"/>
</dbReference>
<dbReference type="Gene3D" id="2.30.30.870">
    <property type="entry name" value="Pelota, domain A"/>
    <property type="match status" value="1"/>
</dbReference>
<evidence type="ECO:0000256" key="4">
    <source>
        <dbReference type="ARBA" id="ARBA00022490"/>
    </source>
</evidence>
<evidence type="ECO:0000256" key="3">
    <source>
        <dbReference type="ARBA" id="ARBA00009504"/>
    </source>
</evidence>
<comment type="subcellular location">
    <subcellularLocation>
        <location evidence="2 6">Cytoplasm</location>
    </subcellularLocation>
</comment>
<evidence type="ECO:0000259" key="7">
    <source>
        <dbReference type="SMART" id="SM01194"/>
    </source>
</evidence>
<keyword evidence="4 6" id="KW-0963">Cytoplasm</keyword>
<dbReference type="AlphaFoldDB" id="D8MA22"/>
<evidence type="ECO:0000256" key="5">
    <source>
        <dbReference type="ARBA" id="ARBA00022723"/>
    </source>
</evidence>